<evidence type="ECO:0000313" key="2">
    <source>
        <dbReference type="Proteomes" id="UP001151760"/>
    </source>
</evidence>
<evidence type="ECO:0000313" key="1">
    <source>
        <dbReference type="EMBL" id="GJT75666.1"/>
    </source>
</evidence>
<accession>A0ABQ5GJA4</accession>
<name>A0ABQ5GJA4_9ASTR</name>
<dbReference type="Proteomes" id="UP001151760">
    <property type="component" value="Unassembled WGS sequence"/>
</dbReference>
<gene>
    <name evidence="1" type="ORF">Tco_1042391</name>
</gene>
<sequence length="85" mass="9552">MSTSSSISGGIDLGRISITGELNGKRIDLRRKMHRNRSITRVYKIRFQHQKESIPGGIEWMRPAPSSIIRSTLVEAISTSRSKRG</sequence>
<comment type="caution">
    <text evidence="1">The sequence shown here is derived from an EMBL/GenBank/DDBJ whole genome shotgun (WGS) entry which is preliminary data.</text>
</comment>
<reference evidence="1" key="1">
    <citation type="journal article" date="2022" name="Int. J. Mol. Sci.">
        <title>Draft Genome of Tanacetum Coccineum: Genomic Comparison of Closely Related Tanacetum-Family Plants.</title>
        <authorList>
            <person name="Yamashiro T."/>
            <person name="Shiraishi A."/>
            <person name="Nakayama K."/>
            <person name="Satake H."/>
        </authorList>
    </citation>
    <scope>NUCLEOTIDE SEQUENCE</scope>
</reference>
<organism evidence="1 2">
    <name type="scientific">Tanacetum coccineum</name>
    <dbReference type="NCBI Taxonomy" id="301880"/>
    <lineage>
        <taxon>Eukaryota</taxon>
        <taxon>Viridiplantae</taxon>
        <taxon>Streptophyta</taxon>
        <taxon>Embryophyta</taxon>
        <taxon>Tracheophyta</taxon>
        <taxon>Spermatophyta</taxon>
        <taxon>Magnoliopsida</taxon>
        <taxon>eudicotyledons</taxon>
        <taxon>Gunneridae</taxon>
        <taxon>Pentapetalae</taxon>
        <taxon>asterids</taxon>
        <taxon>campanulids</taxon>
        <taxon>Asterales</taxon>
        <taxon>Asteraceae</taxon>
        <taxon>Asteroideae</taxon>
        <taxon>Anthemideae</taxon>
        <taxon>Anthemidinae</taxon>
        <taxon>Tanacetum</taxon>
    </lineage>
</organism>
<dbReference type="EMBL" id="BQNB010018552">
    <property type="protein sequence ID" value="GJT75666.1"/>
    <property type="molecule type" value="Genomic_DNA"/>
</dbReference>
<reference evidence="1" key="2">
    <citation type="submission" date="2022-01" db="EMBL/GenBank/DDBJ databases">
        <authorList>
            <person name="Yamashiro T."/>
            <person name="Shiraishi A."/>
            <person name="Satake H."/>
            <person name="Nakayama K."/>
        </authorList>
    </citation>
    <scope>NUCLEOTIDE SEQUENCE</scope>
</reference>
<keyword evidence="2" id="KW-1185">Reference proteome</keyword>
<proteinExistence type="predicted"/>
<protein>
    <submittedName>
        <fullName evidence="1">Uncharacterized protein</fullName>
    </submittedName>
</protein>